<keyword evidence="3 5" id="KW-0949">S-adenosyl-L-methionine</keyword>
<dbReference type="InterPro" id="IPR019874">
    <property type="entry name" value="RF_methyltr_PrmC"/>
</dbReference>
<proteinExistence type="inferred from homology"/>
<sequence length="283" mass="32226">MEPKLTTIEEARRWASLFLERYNREGRVADLLLENMLGLSFAMLLAHGRDPITEENVETFIKKVKEHAKTGIPLQHLTGQAHFYGRTFQVNEDVLIPRPETEELIERVLQRLRPSDKKIADIGTGSGIIAITIQLESRLERQVMATDISREALTVAKANADKHDTTIKWFTGNFLAPLADQSIDVLISNPPYIARDEQLDDTVKNFDPSLALFANHNGLAAYQTIVQQIQQRSKQPRMIVFEIGHHQGRAIKELFNTKLANYQVAIEQDINQKDRMIFAIKDS</sequence>
<dbReference type="GO" id="GO:0102559">
    <property type="term" value="F:peptide chain release factor N(5)-glutamine methyltransferase activity"/>
    <property type="evidence" value="ECO:0007669"/>
    <property type="project" value="UniProtKB-EC"/>
</dbReference>
<dbReference type="InterPro" id="IPR002052">
    <property type="entry name" value="DNA_methylase_N6_adenine_CS"/>
</dbReference>
<evidence type="ECO:0000256" key="5">
    <source>
        <dbReference type="HAMAP-Rule" id="MF_02126"/>
    </source>
</evidence>
<dbReference type="Proteomes" id="UP001596410">
    <property type="component" value="Unassembled WGS sequence"/>
</dbReference>
<dbReference type="NCBIfam" id="TIGR03534">
    <property type="entry name" value="RF_mod_PrmC"/>
    <property type="match status" value="1"/>
</dbReference>
<dbReference type="HAMAP" id="MF_02126">
    <property type="entry name" value="RF_methyltr_PrmC"/>
    <property type="match status" value="1"/>
</dbReference>
<feature type="binding site" evidence="5">
    <location>
        <begin position="123"/>
        <end position="127"/>
    </location>
    <ligand>
        <name>S-adenosyl-L-methionine</name>
        <dbReference type="ChEBI" id="CHEBI:59789"/>
    </ligand>
</feature>
<evidence type="ECO:0000256" key="2">
    <source>
        <dbReference type="ARBA" id="ARBA00022679"/>
    </source>
</evidence>
<comment type="function">
    <text evidence="5">Methylates the class 1 translation termination release factors RF1/PrfA and RF2/PrfB on the glutamine residue of the universally conserved GGQ motif.</text>
</comment>
<dbReference type="Pfam" id="PF17827">
    <property type="entry name" value="PrmC_N"/>
    <property type="match status" value="1"/>
</dbReference>
<feature type="binding site" evidence="5">
    <location>
        <position position="174"/>
    </location>
    <ligand>
        <name>S-adenosyl-L-methionine</name>
        <dbReference type="ChEBI" id="CHEBI:59789"/>
    </ligand>
</feature>
<evidence type="ECO:0000259" key="7">
    <source>
        <dbReference type="Pfam" id="PF17827"/>
    </source>
</evidence>
<comment type="similarity">
    <text evidence="5">Belongs to the protein N5-glutamine methyltransferase family. PrmC subfamily.</text>
</comment>
<feature type="domain" description="Methyltransferase small" evidence="6">
    <location>
        <begin position="109"/>
        <end position="205"/>
    </location>
</feature>
<dbReference type="CDD" id="cd02440">
    <property type="entry name" value="AdoMet_MTases"/>
    <property type="match status" value="1"/>
</dbReference>
<dbReference type="InterPro" id="IPR007848">
    <property type="entry name" value="Small_mtfrase_dom"/>
</dbReference>
<name>A0ABW2EJC4_9BACI</name>
<keyword evidence="2 5" id="KW-0808">Transferase</keyword>
<gene>
    <name evidence="5 8" type="primary">prmC</name>
    <name evidence="8" type="ORF">ACFQIC_10375</name>
</gene>
<keyword evidence="1 5" id="KW-0489">Methyltransferase</keyword>
<accession>A0ABW2EJC4</accession>
<feature type="binding site" evidence="5">
    <location>
        <position position="189"/>
    </location>
    <ligand>
        <name>S-adenosyl-L-methionine</name>
        <dbReference type="ChEBI" id="CHEBI:59789"/>
    </ligand>
</feature>
<dbReference type="Pfam" id="PF05175">
    <property type="entry name" value="MTS"/>
    <property type="match status" value="1"/>
</dbReference>
<dbReference type="InterPro" id="IPR050320">
    <property type="entry name" value="N5-glutamine_MTase"/>
</dbReference>
<keyword evidence="9" id="KW-1185">Reference proteome</keyword>
<dbReference type="InterPro" id="IPR029063">
    <property type="entry name" value="SAM-dependent_MTases_sf"/>
</dbReference>
<dbReference type="EMBL" id="JBHSZV010000025">
    <property type="protein sequence ID" value="MFC7062263.1"/>
    <property type="molecule type" value="Genomic_DNA"/>
</dbReference>
<feature type="domain" description="Release factor glutamine methyltransferase N-terminal" evidence="7">
    <location>
        <begin position="10"/>
        <end position="79"/>
    </location>
</feature>
<dbReference type="PANTHER" id="PTHR18895">
    <property type="entry name" value="HEMK METHYLTRANSFERASE"/>
    <property type="match status" value="1"/>
</dbReference>
<reference evidence="9" key="1">
    <citation type="journal article" date="2019" name="Int. J. Syst. Evol. Microbiol.">
        <title>The Global Catalogue of Microorganisms (GCM) 10K type strain sequencing project: providing services to taxonomists for standard genome sequencing and annotation.</title>
        <authorList>
            <consortium name="The Broad Institute Genomics Platform"/>
            <consortium name="The Broad Institute Genome Sequencing Center for Infectious Disease"/>
            <person name="Wu L."/>
            <person name="Ma J."/>
        </authorList>
    </citation>
    <scope>NUCLEOTIDE SEQUENCE [LARGE SCALE GENOMIC DNA]</scope>
    <source>
        <strain evidence="9">CGMCC 4.1621</strain>
    </source>
</reference>
<dbReference type="NCBIfam" id="TIGR00536">
    <property type="entry name" value="hemK_fam"/>
    <property type="match status" value="1"/>
</dbReference>
<organism evidence="8 9">
    <name type="scientific">Halobacillus seohaensis</name>
    <dbReference type="NCBI Taxonomy" id="447421"/>
    <lineage>
        <taxon>Bacteria</taxon>
        <taxon>Bacillati</taxon>
        <taxon>Bacillota</taxon>
        <taxon>Bacilli</taxon>
        <taxon>Bacillales</taxon>
        <taxon>Bacillaceae</taxon>
        <taxon>Halobacillus</taxon>
    </lineage>
</organism>
<dbReference type="EC" id="2.1.1.297" evidence="5"/>
<evidence type="ECO:0000259" key="6">
    <source>
        <dbReference type="Pfam" id="PF05175"/>
    </source>
</evidence>
<protein>
    <recommendedName>
        <fullName evidence="5">Release factor glutamine methyltransferase</fullName>
        <shortName evidence="5">RF MTase</shortName>
        <ecNumber evidence="5">2.1.1.297</ecNumber>
    </recommendedName>
    <alternativeName>
        <fullName evidence="5">N5-glutamine methyltransferase PrmC</fullName>
    </alternativeName>
    <alternativeName>
        <fullName evidence="5">Protein-(glutamine-N5) MTase PrmC</fullName>
    </alternativeName>
    <alternativeName>
        <fullName evidence="5">Protein-glutamine N-methyltransferase PrmC</fullName>
    </alternativeName>
</protein>
<dbReference type="Gene3D" id="3.40.50.150">
    <property type="entry name" value="Vaccinia Virus protein VP39"/>
    <property type="match status" value="1"/>
</dbReference>
<evidence type="ECO:0000313" key="8">
    <source>
        <dbReference type="EMBL" id="MFC7062263.1"/>
    </source>
</evidence>
<evidence type="ECO:0000256" key="3">
    <source>
        <dbReference type="ARBA" id="ARBA00022691"/>
    </source>
</evidence>
<evidence type="ECO:0000313" key="9">
    <source>
        <dbReference type="Proteomes" id="UP001596410"/>
    </source>
</evidence>
<dbReference type="PANTHER" id="PTHR18895:SF74">
    <property type="entry name" value="MTRF1L RELEASE FACTOR GLUTAMINE METHYLTRANSFERASE"/>
    <property type="match status" value="1"/>
</dbReference>
<dbReference type="SUPFAM" id="SSF53335">
    <property type="entry name" value="S-adenosyl-L-methionine-dependent methyltransferases"/>
    <property type="match status" value="1"/>
</dbReference>
<dbReference type="PROSITE" id="PS00092">
    <property type="entry name" value="N6_MTASE"/>
    <property type="match status" value="1"/>
</dbReference>
<dbReference type="Gene3D" id="1.10.8.10">
    <property type="entry name" value="DNA helicase RuvA subunit, C-terminal domain"/>
    <property type="match status" value="1"/>
</dbReference>
<comment type="caution">
    <text evidence="8">The sequence shown here is derived from an EMBL/GenBank/DDBJ whole genome shotgun (WGS) entry which is preliminary data.</text>
</comment>
<dbReference type="GO" id="GO:0032259">
    <property type="term" value="P:methylation"/>
    <property type="evidence" value="ECO:0007669"/>
    <property type="project" value="UniProtKB-KW"/>
</dbReference>
<dbReference type="RefSeq" id="WP_204708195.1">
    <property type="nucleotide sequence ID" value="NZ_JBHSZV010000025.1"/>
</dbReference>
<feature type="binding site" evidence="5">
    <location>
        <position position="147"/>
    </location>
    <ligand>
        <name>S-adenosyl-L-methionine</name>
        <dbReference type="ChEBI" id="CHEBI:59789"/>
    </ligand>
</feature>
<evidence type="ECO:0000256" key="1">
    <source>
        <dbReference type="ARBA" id="ARBA00022603"/>
    </source>
</evidence>
<evidence type="ECO:0000256" key="4">
    <source>
        <dbReference type="ARBA" id="ARBA00048391"/>
    </source>
</evidence>
<dbReference type="InterPro" id="IPR004556">
    <property type="entry name" value="HemK-like"/>
</dbReference>
<comment type="catalytic activity">
    <reaction evidence="4 5">
        <text>L-glutaminyl-[peptide chain release factor] + S-adenosyl-L-methionine = N(5)-methyl-L-glutaminyl-[peptide chain release factor] + S-adenosyl-L-homocysteine + H(+)</text>
        <dbReference type="Rhea" id="RHEA:42896"/>
        <dbReference type="Rhea" id="RHEA-COMP:10271"/>
        <dbReference type="Rhea" id="RHEA-COMP:10272"/>
        <dbReference type="ChEBI" id="CHEBI:15378"/>
        <dbReference type="ChEBI" id="CHEBI:30011"/>
        <dbReference type="ChEBI" id="CHEBI:57856"/>
        <dbReference type="ChEBI" id="CHEBI:59789"/>
        <dbReference type="ChEBI" id="CHEBI:61891"/>
        <dbReference type="EC" id="2.1.1.297"/>
    </reaction>
</comment>
<dbReference type="InterPro" id="IPR040758">
    <property type="entry name" value="PrmC_N"/>
</dbReference>
<feature type="binding site" evidence="5">
    <location>
        <begin position="189"/>
        <end position="192"/>
    </location>
    <ligand>
        <name>substrate</name>
    </ligand>
</feature>